<keyword evidence="1" id="KW-1133">Transmembrane helix</keyword>
<feature type="transmembrane region" description="Helical" evidence="1">
    <location>
        <begin position="98"/>
        <end position="118"/>
    </location>
</feature>
<evidence type="ECO:0000256" key="1">
    <source>
        <dbReference type="SAM" id="Phobius"/>
    </source>
</evidence>
<evidence type="ECO:0000313" key="3">
    <source>
        <dbReference type="Proteomes" id="UP001221757"/>
    </source>
</evidence>
<dbReference type="Proteomes" id="UP001221757">
    <property type="component" value="Unassembled WGS sequence"/>
</dbReference>
<keyword evidence="3" id="KW-1185">Reference proteome</keyword>
<evidence type="ECO:0000313" key="2">
    <source>
        <dbReference type="EMBL" id="KAJ7665783.1"/>
    </source>
</evidence>
<protein>
    <submittedName>
        <fullName evidence="2">Uncharacterized protein</fullName>
    </submittedName>
</protein>
<dbReference type="EMBL" id="JARKIE010000212">
    <property type="protein sequence ID" value="KAJ7665783.1"/>
    <property type="molecule type" value="Genomic_DNA"/>
</dbReference>
<reference evidence="2" key="1">
    <citation type="submission" date="2023-03" db="EMBL/GenBank/DDBJ databases">
        <title>Massive genome expansion in bonnet fungi (Mycena s.s.) driven by repeated elements and novel gene families across ecological guilds.</title>
        <authorList>
            <consortium name="Lawrence Berkeley National Laboratory"/>
            <person name="Harder C.B."/>
            <person name="Miyauchi S."/>
            <person name="Viragh M."/>
            <person name="Kuo A."/>
            <person name="Thoen E."/>
            <person name="Andreopoulos B."/>
            <person name="Lu D."/>
            <person name="Skrede I."/>
            <person name="Drula E."/>
            <person name="Henrissat B."/>
            <person name="Morin E."/>
            <person name="Kohler A."/>
            <person name="Barry K."/>
            <person name="LaButti K."/>
            <person name="Morin E."/>
            <person name="Salamov A."/>
            <person name="Lipzen A."/>
            <person name="Mereny Z."/>
            <person name="Hegedus B."/>
            <person name="Baldrian P."/>
            <person name="Stursova M."/>
            <person name="Weitz H."/>
            <person name="Taylor A."/>
            <person name="Grigoriev I.V."/>
            <person name="Nagy L.G."/>
            <person name="Martin F."/>
            <person name="Kauserud H."/>
        </authorList>
    </citation>
    <scope>NUCLEOTIDE SEQUENCE</scope>
    <source>
        <strain evidence="2">CBHHK067</strain>
    </source>
</reference>
<feature type="transmembrane region" description="Helical" evidence="1">
    <location>
        <begin position="12"/>
        <end position="34"/>
    </location>
</feature>
<name>A0AAD7G487_MYCRO</name>
<accession>A0AAD7G487</accession>
<gene>
    <name evidence="2" type="ORF">B0H17DRAFT_1210789</name>
</gene>
<comment type="caution">
    <text evidence="2">The sequence shown here is derived from an EMBL/GenBank/DDBJ whole genome shotgun (WGS) entry which is preliminary data.</text>
</comment>
<dbReference type="AlphaFoldDB" id="A0AAD7G487"/>
<organism evidence="2 3">
    <name type="scientific">Mycena rosella</name>
    <name type="common">Pink bonnet</name>
    <name type="synonym">Agaricus rosellus</name>
    <dbReference type="NCBI Taxonomy" id="1033263"/>
    <lineage>
        <taxon>Eukaryota</taxon>
        <taxon>Fungi</taxon>
        <taxon>Dikarya</taxon>
        <taxon>Basidiomycota</taxon>
        <taxon>Agaricomycotina</taxon>
        <taxon>Agaricomycetes</taxon>
        <taxon>Agaricomycetidae</taxon>
        <taxon>Agaricales</taxon>
        <taxon>Marasmiineae</taxon>
        <taxon>Mycenaceae</taxon>
        <taxon>Mycena</taxon>
    </lineage>
</organism>
<keyword evidence="1" id="KW-0812">Transmembrane</keyword>
<proteinExistence type="predicted"/>
<keyword evidence="1" id="KW-0472">Membrane</keyword>
<sequence>MTPTDRSSGARSSLTAAPGIASIFSTLGAVYLLYHLARRGTRFISEELEDTKKVYHDAFASELLDFQLESDRALDREFHAVEAEASALRISFLAVSPVLLPFMQLVSLVAIAQCAYNLRVLKKKIQLIVETRL</sequence>